<proteinExistence type="predicted"/>
<dbReference type="RefSeq" id="WP_025363550.1">
    <property type="nucleotide sequence ID" value="NZ_CP006681.1"/>
</dbReference>
<sequence length="260" mass="30691">MKNKKIEIWLLYFAAIVPIVSIIFFAIGISIDYFSDKELYWKELLGDNQEILDKVNQFNLIDSLVYLFCRNFLTFTTIGNILCSTIILLKLLKKKDSYLLNVIYCVSIFWIVGIYNLGLFFKKIFNFKWYQWMSLICQHSIFLIIGFIIQIKTLFRQQYTNIKSINVYLIAQFMIVGYVLFFTFTGYLMWQFDAKPFFAGMSFTGYFPYPFLDIVPGVKPTIFFWLTPVSQYILAFIAFLITNQLLLFSLVISTKKRSEV</sequence>
<keyword evidence="1" id="KW-1133">Transmembrane helix</keyword>
<keyword evidence="1" id="KW-0812">Transmembrane</keyword>
<dbReference type="STRING" id="1276246.SCULI_v1c09880"/>
<dbReference type="AlphaFoldDB" id="W6A859"/>
<feature type="transmembrane region" description="Helical" evidence="1">
    <location>
        <begin position="232"/>
        <end position="252"/>
    </location>
</feature>
<evidence type="ECO:0000256" key="1">
    <source>
        <dbReference type="SAM" id="Phobius"/>
    </source>
</evidence>
<protein>
    <recommendedName>
        <fullName evidence="4">Transmembrane protein</fullName>
    </recommendedName>
</protein>
<dbReference type="HOGENOM" id="CLU_1004384_0_0_14"/>
<accession>W6A859</accession>
<name>W6A859_9MOLU</name>
<feature type="transmembrane region" description="Helical" evidence="1">
    <location>
        <begin position="9"/>
        <end position="31"/>
    </location>
</feature>
<evidence type="ECO:0008006" key="4">
    <source>
        <dbReference type="Google" id="ProtNLM"/>
    </source>
</evidence>
<feature type="transmembrane region" description="Helical" evidence="1">
    <location>
        <begin position="72"/>
        <end position="91"/>
    </location>
</feature>
<dbReference type="PATRIC" id="fig|1276246.3.peg.984"/>
<evidence type="ECO:0000313" key="3">
    <source>
        <dbReference type="Proteomes" id="UP000019267"/>
    </source>
</evidence>
<dbReference type="OrthoDB" id="391400at2"/>
<keyword evidence="3" id="KW-1185">Reference proteome</keyword>
<gene>
    <name evidence="2" type="ORF">SCULI_v1c09880</name>
</gene>
<evidence type="ECO:0000313" key="2">
    <source>
        <dbReference type="EMBL" id="AHI53328.1"/>
    </source>
</evidence>
<reference evidence="2 3" key="1">
    <citation type="journal article" date="2014" name="Genome Biol. Evol.">
        <title>Molecular evolution of the substrate utilization strategies and putative virulence factors in mosquito-associated Spiroplasma species.</title>
        <authorList>
            <person name="Chang T.H."/>
            <person name="Lo W.S."/>
            <person name="Ku C."/>
            <person name="Chen L.L."/>
            <person name="Kuo C.H."/>
        </authorList>
    </citation>
    <scope>NUCLEOTIDE SEQUENCE [LARGE SCALE GENOMIC DNA]</scope>
    <source>
        <strain evidence="2">AES-1</strain>
    </source>
</reference>
<dbReference type="Proteomes" id="UP000019267">
    <property type="component" value="Chromosome"/>
</dbReference>
<organism evidence="2 3">
    <name type="scientific">Spiroplasma culicicola AES-1</name>
    <dbReference type="NCBI Taxonomy" id="1276246"/>
    <lineage>
        <taxon>Bacteria</taxon>
        <taxon>Bacillati</taxon>
        <taxon>Mycoplasmatota</taxon>
        <taxon>Mollicutes</taxon>
        <taxon>Entomoplasmatales</taxon>
        <taxon>Spiroplasmataceae</taxon>
        <taxon>Spiroplasma</taxon>
    </lineage>
</organism>
<feature type="transmembrane region" description="Helical" evidence="1">
    <location>
        <begin position="98"/>
        <end position="117"/>
    </location>
</feature>
<keyword evidence="1" id="KW-0472">Membrane</keyword>
<feature type="transmembrane region" description="Helical" evidence="1">
    <location>
        <begin position="167"/>
        <end position="190"/>
    </location>
</feature>
<feature type="transmembrane region" description="Helical" evidence="1">
    <location>
        <begin position="129"/>
        <end position="155"/>
    </location>
</feature>
<dbReference type="EMBL" id="CP006681">
    <property type="protein sequence ID" value="AHI53328.1"/>
    <property type="molecule type" value="Genomic_DNA"/>
</dbReference>
<dbReference type="KEGG" id="scq:SCULI_v1c09880"/>